<dbReference type="GO" id="GO:0005886">
    <property type="term" value="C:plasma membrane"/>
    <property type="evidence" value="ECO:0007669"/>
    <property type="project" value="TreeGrafter"/>
</dbReference>
<keyword evidence="8 10" id="KW-1133">Transmembrane helix</keyword>
<dbReference type="SMART" id="SM00388">
    <property type="entry name" value="HisKA"/>
    <property type="match status" value="1"/>
</dbReference>
<feature type="transmembrane region" description="Helical" evidence="10">
    <location>
        <begin position="149"/>
        <end position="169"/>
    </location>
</feature>
<feature type="domain" description="Histidine kinase" evidence="11">
    <location>
        <begin position="279"/>
        <end position="481"/>
    </location>
</feature>
<dbReference type="SUPFAM" id="SSF47384">
    <property type="entry name" value="Homodimeric domain of signal transducing histidine kinase"/>
    <property type="match status" value="1"/>
</dbReference>
<evidence type="ECO:0000313" key="12">
    <source>
        <dbReference type="EMBL" id="NMG04406.1"/>
    </source>
</evidence>
<evidence type="ECO:0000313" key="13">
    <source>
        <dbReference type="Proteomes" id="UP000599523"/>
    </source>
</evidence>
<dbReference type="InterPro" id="IPR036097">
    <property type="entry name" value="HisK_dim/P_sf"/>
</dbReference>
<evidence type="ECO:0000256" key="1">
    <source>
        <dbReference type="ARBA" id="ARBA00000085"/>
    </source>
</evidence>
<comment type="catalytic activity">
    <reaction evidence="1">
        <text>ATP + protein L-histidine = ADP + protein N-phospho-L-histidine.</text>
        <dbReference type="EC" id="2.7.13.3"/>
    </reaction>
</comment>
<dbReference type="Pfam" id="PF02518">
    <property type="entry name" value="HATPase_c"/>
    <property type="match status" value="1"/>
</dbReference>
<dbReference type="InterPro" id="IPR036890">
    <property type="entry name" value="HATPase_C_sf"/>
</dbReference>
<accession>A0A972F8Y2</accession>
<comment type="subcellular location">
    <subcellularLocation>
        <location evidence="2">Membrane</location>
    </subcellularLocation>
</comment>
<keyword evidence="9 10" id="KW-0472">Membrane</keyword>
<gene>
    <name evidence="12" type="ORF">GPA21_15720</name>
</gene>
<dbReference type="PANTHER" id="PTHR45436:SF5">
    <property type="entry name" value="SENSOR HISTIDINE KINASE TRCS"/>
    <property type="match status" value="1"/>
</dbReference>
<dbReference type="Proteomes" id="UP000599523">
    <property type="component" value="Unassembled WGS sequence"/>
</dbReference>
<evidence type="ECO:0000259" key="11">
    <source>
        <dbReference type="PROSITE" id="PS50109"/>
    </source>
</evidence>
<dbReference type="SUPFAM" id="SSF55874">
    <property type="entry name" value="ATPase domain of HSP90 chaperone/DNA topoisomerase II/histidine kinase"/>
    <property type="match status" value="1"/>
</dbReference>
<dbReference type="PRINTS" id="PR00344">
    <property type="entry name" value="BCTRLSENSOR"/>
</dbReference>
<evidence type="ECO:0000256" key="4">
    <source>
        <dbReference type="ARBA" id="ARBA00022553"/>
    </source>
</evidence>
<dbReference type="AlphaFoldDB" id="A0A972F8Y2"/>
<keyword evidence="7" id="KW-0418">Kinase</keyword>
<organism evidence="12 13">
    <name type="scientific">Azoarcus taiwanensis</name>
    <dbReference type="NCBI Taxonomy" id="666964"/>
    <lineage>
        <taxon>Bacteria</taxon>
        <taxon>Pseudomonadati</taxon>
        <taxon>Pseudomonadota</taxon>
        <taxon>Betaproteobacteria</taxon>
        <taxon>Rhodocyclales</taxon>
        <taxon>Zoogloeaceae</taxon>
        <taxon>Azoarcus</taxon>
    </lineage>
</organism>
<comment type="caution">
    <text evidence="12">The sequence shown here is derived from an EMBL/GenBank/DDBJ whole genome shotgun (WGS) entry which is preliminary data.</text>
</comment>
<dbReference type="PROSITE" id="PS50109">
    <property type="entry name" value="HIS_KIN"/>
    <property type="match status" value="1"/>
</dbReference>
<keyword evidence="4" id="KW-0597">Phosphoprotein</keyword>
<feature type="transmembrane region" description="Helical" evidence="10">
    <location>
        <begin position="181"/>
        <end position="203"/>
    </location>
</feature>
<evidence type="ECO:0000256" key="8">
    <source>
        <dbReference type="ARBA" id="ARBA00022989"/>
    </source>
</evidence>
<dbReference type="Gene3D" id="3.30.565.10">
    <property type="entry name" value="Histidine kinase-like ATPase, C-terminal domain"/>
    <property type="match status" value="1"/>
</dbReference>
<keyword evidence="6 10" id="KW-0812">Transmembrane</keyword>
<evidence type="ECO:0000256" key="5">
    <source>
        <dbReference type="ARBA" id="ARBA00022679"/>
    </source>
</evidence>
<feature type="transmembrane region" description="Helical" evidence="10">
    <location>
        <begin position="12"/>
        <end position="33"/>
    </location>
</feature>
<dbReference type="InterPro" id="IPR005467">
    <property type="entry name" value="His_kinase_dom"/>
</dbReference>
<dbReference type="SMART" id="SM00387">
    <property type="entry name" value="HATPase_c"/>
    <property type="match status" value="1"/>
</dbReference>
<dbReference type="InterPro" id="IPR004358">
    <property type="entry name" value="Sig_transdc_His_kin-like_C"/>
</dbReference>
<dbReference type="Gene3D" id="1.10.287.130">
    <property type="match status" value="1"/>
</dbReference>
<sequence length="485" mass="53266">MLFRDLSFRYKIPLRAIVLVLVTAGTLTAANVMREYDQLRSDLLDNAESLGRVLASALITPLLHDDLWRAYEIVSLPVETEVPSALGAETLMVLDPQMRVYVSTRPRTYPVRSELVEHGPVHAQLAVELAALRPAAGGRAIELAEADDFFVAMPIVADGVSLGTLVMAYPKSIFQPRFLAIVNRSALVTLVVLLLLLPMSAYWGRRMADPLVQLADCMGKVGDRIPPEPEYQLYESRDEIGLAGTQLKSMLRSLREKQALEQQVIASERLAAVGRITAGIAHEINNPLGGMLNAISTYKKHGQPELAVSRTLPLLERGLQQIRDTVAALLVETRVQSHPLTQQDLEDIDTLLHPHTSRRQVALRWEGRLAEPLSLPSTAVRQIMLNLLLNAVEAAAQSSEVLCRVCREAGQLRVDVLNQGEPIAAERLTHLFEPFVGGRSEGHGLGLWVTYQLVQQLGGSIDVRSDAEHGTVFTVVLPVSKEDAG</sequence>
<dbReference type="GO" id="GO:0000155">
    <property type="term" value="F:phosphorelay sensor kinase activity"/>
    <property type="evidence" value="ECO:0007669"/>
    <property type="project" value="InterPro"/>
</dbReference>
<keyword evidence="13" id="KW-1185">Reference proteome</keyword>
<evidence type="ECO:0000256" key="3">
    <source>
        <dbReference type="ARBA" id="ARBA00012438"/>
    </source>
</evidence>
<protein>
    <recommendedName>
        <fullName evidence="3">histidine kinase</fullName>
        <ecNumber evidence="3">2.7.13.3</ecNumber>
    </recommendedName>
</protein>
<dbReference type="InterPro" id="IPR003661">
    <property type="entry name" value="HisK_dim/P_dom"/>
</dbReference>
<dbReference type="InterPro" id="IPR003594">
    <property type="entry name" value="HATPase_dom"/>
</dbReference>
<proteinExistence type="predicted"/>
<name>A0A972F8Y2_9RHOO</name>
<evidence type="ECO:0000256" key="10">
    <source>
        <dbReference type="SAM" id="Phobius"/>
    </source>
</evidence>
<dbReference type="InterPro" id="IPR050428">
    <property type="entry name" value="TCS_sensor_his_kinase"/>
</dbReference>
<evidence type="ECO:0000256" key="9">
    <source>
        <dbReference type="ARBA" id="ARBA00023136"/>
    </source>
</evidence>
<dbReference type="Gene3D" id="6.10.340.10">
    <property type="match status" value="1"/>
</dbReference>
<reference evidence="12" key="1">
    <citation type="submission" date="2019-12" db="EMBL/GenBank/DDBJ databases">
        <title>Comparative genomics gives insights into the taxonomy of the Azoarcus-Aromatoleum group and reveals separate origins of nif in the plant-associated Azoarcus and non-plant-associated Aromatoleum sub-groups.</title>
        <authorList>
            <person name="Lafos M."/>
            <person name="Maluk M."/>
            <person name="Batista M."/>
            <person name="Junghare M."/>
            <person name="Carmona M."/>
            <person name="Faoro H."/>
            <person name="Cruz L.M."/>
            <person name="Battistoni F."/>
            <person name="De Souza E."/>
            <person name="Pedrosa F."/>
            <person name="Chen W.-M."/>
            <person name="Poole P.S."/>
            <person name="Dixon R.A."/>
            <person name="James E.K."/>
        </authorList>
    </citation>
    <scope>NUCLEOTIDE SEQUENCE</scope>
    <source>
        <strain evidence="12">NSC3</strain>
    </source>
</reference>
<evidence type="ECO:0000256" key="6">
    <source>
        <dbReference type="ARBA" id="ARBA00022692"/>
    </source>
</evidence>
<dbReference type="EMBL" id="WTVM01000118">
    <property type="protein sequence ID" value="NMG04406.1"/>
    <property type="molecule type" value="Genomic_DNA"/>
</dbReference>
<dbReference type="PANTHER" id="PTHR45436">
    <property type="entry name" value="SENSOR HISTIDINE KINASE YKOH"/>
    <property type="match status" value="1"/>
</dbReference>
<dbReference type="EC" id="2.7.13.3" evidence="3"/>
<keyword evidence="5" id="KW-0808">Transferase</keyword>
<dbReference type="CDD" id="cd00082">
    <property type="entry name" value="HisKA"/>
    <property type="match status" value="1"/>
</dbReference>
<evidence type="ECO:0000256" key="7">
    <source>
        <dbReference type="ARBA" id="ARBA00022777"/>
    </source>
</evidence>
<evidence type="ECO:0000256" key="2">
    <source>
        <dbReference type="ARBA" id="ARBA00004370"/>
    </source>
</evidence>